<dbReference type="EMBL" id="MCFL01000121">
    <property type="protein sequence ID" value="ORZ29904.1"/>
    <property type="molecule type" value="Genomic_DNA"/>
</dbReference>
<evidence type="ECO:0000313" key="2">
    <source>
        <dbReference type="EMBL" id="ORZ29904.1"/>
    </source>
</evidence>
<reference evidence="2 3" key="1">
    <citation type="submission" date="2016-07" db="EMBL/GenBank/DDBJ databases">
        <title>Pervasive Adenine N6-methylation of Active Genes in Fungi.</title>
        <authorList>
            <consortium name="DOE Joint Genome Institute"/>
            <person name="Mondo S.J."/>
            <person name="Dannebaum R.O."/>
            <person name="Kuo R.C."/>
            <person name="Labutti K."/>
            <person name="Haridas S."/>
            <person name="Kuo A."/>
            <person name="Salamov A."/>
            <person name="Ahrendt S.R."/>
            <person name="Lipzen A."/>
            <person name="Sullivan W."/>
            <person name="Andreopoulos W.B."/>
            <person name="Clum A."/>
            <person name="Lindquist E."/>
            <person name="Daum C."/>
            <person name="Ramamoorthy G.K."/>
            <person name="Gryganskyi A."/>
            <person name="Culley D."/>
            <person name="Magnuson J.K."/>
            <person name="James T.Y."/>
            <person name="O'Malley M.A."/>
            <person name="Stajich J.E."/>
            <person name="Spatafora J.W."/>
            <person name="Visel A."/>
            <person name="Grigoriev I.V."/>
        </authorList>
    </citation>
    <scope>NUCLEOTIDE SEQUENCE [LARGE SCALE GENOMIC DNA]</scope>
    <source>
        <strain evidence="2 3">PL171</strain>
    </source>
</reference>
<keyword evidence="3" id="KW-1185">Reference proteome</keyword>
<gene>
    <name evidence="2" type="ORF">BCR44DRAFT_1465545</name>
</gene>
<evidence type="ECO:0000256" key="1">
    <source>
        <dbReference type="SAM" id="MobiDB-lite"/>
    </source>
</evidence>
<feature type="compositionally biased region" description="Polar residues" evidence="1">
    <location>
        <begin position="1"/>
        <end position="11"/>
    </location>
</feature>
<evidence type="ECO:0000313" key="3">
    <source>
        <dbReference type="Proteomes" id="UP000193411"/>
    </source>
</evidence>
<feature type="region of interest" description="Disordered" evidence="1">
    <location>
        <begin position="1"/>
        <end position="105"/>
    </location>
</feature>
<protein>
    <submittedName>
        <fullName evidence="2">Uncharacterized protein</fullName>
    </submittedName>
</protein>
<dbReference type="AlphaFoldDB" id="A0A1Y2H7C5"/>
<comment type="caution">
    <text evidence="2">The sequence shown here is derived from an EMBL/GenBank/DDBJ whole genome shotgun (WGS) entry which is preliminary data.</text>
</comment>
<organism evidence="2 3">
    <name type="scientific">Catenaria anguillulae PL171</name>
    <dbReference type="NCBI Taxonomy" id="765915"/>
    <lineage>
        <taxon>Eukaryota</taxon>
        <taxon>Fungi</taxon>
        <taxon>Fungi incertae sedis</taxon>
        <taxon>Blastocladiomycota</taxon>
        <taxon>Blastocladiomycetes</taxon>
        <taxon>Blastocladiales</taxon>
        <taxon>Catenariaceae</taxon>
        <taxon>Catenaria</taxon>
    </lineage>
</organism>
<dbReference type="Proteomes" id="UP000193411">
    <property type="component" value="Unassembled WGS sequence"/>
</dbReference>
<feature type="compositionally biased region" description="Basic and acidic residues" evidence="1">
    <location>
        <begin position="60"/>
        <end position="77"/>
    </location>
</feature>
<feature type="compositionally biased region" description="Basic and acidic residues" evidence="1">
    <location>
        <begin position="12"/>
        <end position="32"/>
    </location>
</feature>
<accession>A0A1Y2H7C5</accession>
<name>A0A1Y2H7C5_9FUNG</name>
<proteinExistence type="predicted"/>
<sequence length="530" mass="59014">MRWSDQWTITDPTHEHMALRGQGPERKREGEKKKNKKMVFILECRSQNGRVDVSNSQRQNQDRSQHTMQPDSEHATAHQDGGPSDETTAKMQDAHTAAENAISSTSAMTVRYPAPAVADGATEETMEKARKLLGIPIPNTLAGKSATYLASLFKVLMIKEGVFLRIQHYDSEKFASVYMMSDSLVLWLCAATKTSFHLSNENPLTMELQLKWQLIDAGAAIPMFQAWNVRITPAVCAAYHTVFFGFPAPVIASVPNDYTDKPDDTTDGARIDNWKRTAQEAADAVTNELSASIRSRHLDKATHARLMREFAAKRAALLAEGEEFLASLTHAPALAPAGDPQFTLDQRAVGLTTGGTRAAPGAAPMVSAWASIQRTRFMQVFQQTVPSISDVRGMIFDEINMSKVDTVQFYAWFDKFEKTLKKYRVHGVIKMPLREWGTFIFGAAANDDVTDSINITDAIRAACMDKWVGEPLGPGLLTSLEQGMYHALRQALFNRFAAAIKAHKQRNKPVHVWSVTKLFNEALEGEYFRM</sequence>